<evidence type="ECO:0000256" key="1">
    <source>
        <dbReference type="SAM" id="MobiDB-lite"/>
    </source>
</evidence>
<evidence type="ECO:0000313" key="3">
    <source>
        <dbReference type="Proteomes" id="UP000199628"/>
    </source>
</evidence>
<dbReference type="EMBL" id="FMZV01000002">
    <property type="protein sequence ID" value="SDC42417.1"/>
    <property type="molecule type" value="Genomic_DNA"/>
</dbReference>
<accession>A0A1G6LHH9</accession>
<gene>
    <name evidence="2" type="ORF">SAMN04488239_102238</name>
</gene>
<dbReference type="STRING" id="639004.SAMN04488239_102238"/>
<keyword evidence="3" id="KW-1185">Reference proteome</keyword>
<evidence type="ECO:0000313" key="2">
    <source>
        <dbReference type="EMBL" id="SDC42417.1"/>
    </source>
</evidence>
<proteinExistence type="predicted"/>
<dbReference type="Proteomes" id="UP000199628">
    <property type="component" value="Unassembled WGS sequence"/>
</dbReference>
<name>A0A1G6LHH9_9RHOB</name>
<protein>
    <submittedName>
        <fullName evidence="2">Uncharacterized protein</fullName>
    </submittedName>
</protein>
<organism evidence="2 3">
    <name type="scientific">Ruegeria marina</name>
    <dbReference type="NCBI Taxonomy" id="639004"/>
    <lineage>
        <taxon>Bacteria</taxon>
        <taxon>Pseudomonadati</taxon>
        <taxon>Pseudomonadota</taxon>
        <taxon>Alphaproteobacteria</taxon>
        <taxon>Rhodobacterales</taxon>
        <taxon>Roseobacteraceae</taxon>
        <taxon>Ruegeria</taxon>
    </lineage>
</organism>
<reference evidence="3" key="1">
    <citation type="submission" date="2016-10" db="EMBL/GenBank/DDBJ databases">
        <authorList>
            <person name="Varghese N."/>
            <person name="Submissions S."/>
        </authorList>
    </citation>
    <scope>NUCLEOTIDE SEQUENCE [LARGE SCALE GENOMIC DNA]</scope>
    <source>
        <strain evidence="3">CGMCC 1.9108</strain>
    </source>
</reference>
<feature type="region of interest" description="Disordered" evidence="1">
    <location>
        <begin position="1"/>
        <end position="26"/>
    </location>
</feature>
<sequence length="131" mass="14918">MNPAKRMNPSKSKLTPAKPTMPTTVGKPQRIGYNSSVSVNYLYDDHVHIYVNLNFRISLKHKRIRDVIGIYLRMCHCNANKQINIGAPNKQDYQIEAASFLYYAEMYACNQGEDAADRLLKEAIENGTVHD</sequence>
<dbReference type="AlphaFoldDB" id="A0A1G6LHH9"/>